<evidence type="ECO:0000313" key="4">
    <source>
        <dbReference type="EMBL" id="MCL1124529.1"/>
    </source>
</evidence>
<dbReference type="SUPFAM" id="SSF56176">
    <property type="entry name" value="FAD-binding/transporter-associated domain-like"/>
    <property type="match status" value="1"/>
</dbReference>
<dbReference type="PANTHER" id="PTHR11748">
    <property type="entry name" value="D-LACTATE DEHYDROGENASE"/>
    <property type="match status" value="1"/>
</dbReference>
<dbReference type="SUPFAM" id="SSF55103">
    <property type="entry name" value="FAD-linked oxidases, C-terminal domain"/>
    <property type="match status" value="1"/>
</dbReference>
<name>A0ABT0LA23_9GAMM</name>
<keyword evidence="5" id="KW-1185">Reference proteome</keyword>
<evidence type="ECO:0000256" key="2">
    <source>
        <dbReference type="ARBA" id="ARBA00022827"/>
    </source>
</evidence>
<dbReference type="Gene3D" id="3.40.462.10">
    <property type="entry name" value="FAD-linked oxidases, C-terminal domain"/>
    <property type="match status" value="1"/>
</dbReference>
<dbReference type="Gene3D" id="3.30.465.10">
    <property type="match status" value="1"/>
</dbReference>
<sequence length="531" mass="60083">MSLDTLDPLQITFEQNININYQTSGLVDHNKHITGVYKPTNSDDLITKIKECHRNRQAFYAISTGKNWGYGKATPIGDDNLIIDLSQMKEIHHYDAELGVVEVGPGVTQGQLARFLENTPWMIDCTGAGPATSIIGNVLERGFGHGAQGYRSRHFTITEYILANGEKKSLDTTPRYVGRAGHSAGLTEIFTQNNLAVVTKIRFELSLKQKQSLRCLVRLKKVGDIGAYINIMRQLKAENTLDTLPHIGNNYRMLSMVSQFDFSKWDPQQGPLNSELTQLEKQHQIMPWTAAFIVSGAPQVAKAKAKRIKVALNAIADVKIVSLSTLKKVNHYLQQATTLLKFSPRLNHFQQQISQFTRAMIMFEGNPDPMALKGCYWRNQSQAYEESNDPIESQCGFYWIAPALPMLSDEINSCMQQSEQLFQEFGFEFGVTLTSVTAHMCQAIISLYYDIDNANEQQRAKALIRQLRQLYKQNNWQCYRRAVDEMPFPLAEEHNKDALELKHLIKQTLDPYNLINPGRYQAISQPGATPC</sequence>
<dbReference type="InterPro" id="IPR006094">
    <property type="entry name" value="Oxid_FAD_bind_N"/>
</dbReference>
<dbReference type="InterPro" id="IPR016169">
    <property type="entry name" value="FAD-bd_PCMH_sub2"/>
</dbReference>
<dbReference type="InterPro" id="IPR016166">
    <property type="entry name" value="FAD-bd_PCMH"/>
</dbReference>
<proteinExistence type="predicted"/>
<dbReference type="InterPro" id="IPR016167">
    <property type="entry name" value="FAD-bd_PCMH_sub1"/>
</dbReference>
<dbReference type="Proteomes" id="UP001203423">
    <property type="component" value="Unassembled WGS sequence"/>
</dbReference>
<gene>
    <name evidence="4" type="ORF">L2764_08580</name>
</gene>
<keyword evidence="2" id="KW-0274">FAD</keyword>
<keyword evidence="1" id="KW-0285">Flavoprotein</keyword>
<dbReference type="Pfam" id="PF01565">
    <property type="entry name" value="FAD_binding_4"/>
    <property type="match status" value="1"/>
</dbReference>
<reference evidence="4 5" key="1">
    <citation type="submission" date="2022-01" db="EMBL/GenBank/DDBJ databases">
        <title>Whole genome-based taxonomy of the Shewanellaceae.</title>
        <authorList>
            <person name="Martin-Rodriguez A.J."/>
        </authorList>
    </citation>
    <scope>NUCLEOTIDE SEQUENCE [LARGE SCALE GENOMIC DNA]</scope>
    <source>
        <strain evidence="4 5">DSM 17177</strain>
    </source>
</reference>
<dbReference type="InterPro" id="IPR016164">
    <property type="entry name" value="FAD-linked_Oxase-like_C"/>
</dbReference>
<dbReference type="PROSITE" id="PS51387">
    <property type="entry name" value="FAD_PCMH"/>
    <property type="match status" value="1"/>
</dbReference>
<feature type="domain" description="FAD-binding PCMH-type" evidence="3">
    <location>
        <begin position="29"/>
        <end position="208"/>
    </location>
</feature>
<organism evidence="4 5">
    <name type="scientific">Shewanella surugensis</name>
    <dbReference type="NCBI Taxonomy" id="212020"/>
    <lineage>
        <taxon>Bacteria</taxon>
        <taxon>Pseudomonadati</taxon>
        <taxon>Pseudomonadota</taxon>
        <taxon>Gammaproteobacteria</taxon>
        <taxon>Alteromonadales</taxon>
        <taxon>Shewanellaceae</taxon>
        <taxon>Shewanella</taxon>
    </lineage>
</organism>
<dbReference type="EMBL" id="JAKIKS010000025">
    <property type="protein sequence ID" value="MCL1124529.1"/>
    <property type="molecule type" value="Genomic_DNA"/>
</dbReference>
<evidence type="ECO:0000313" key="5">
    <source>
        <dbReference type="Proteomes" id="UP001203423"/>
    </source>
</evidence>
<dbReference type="InterPro" id="IPR036318">
    <property type="entry name" value="FAD-bd_PCMH-like_sf"/>
</dbReference>
<accession>A0ABT0LA23</accession>
<comment type="caution">
    <text evidence="4">The sequence shown here is derived from an EMBL/GenBank/DDBJ whole genome shotgun (WGS) entry which is preliminary data.</text>
</comment>
<protein>
    <submittedName>
        <fullName evidence="4">FAD-dependent oxidoreductase</fullName>
    </submittedName>
</protein>
<dbReference type="RefSeq" id="WP_248939806.1">
    <property type="nucleotide sequence ID" value="NZ_JAKIKS010000025.1"/>
</dbReference>
<dbReference type="InterPro" id="IPR016170">
    <property type="entry name" value="Cytok_DH_C_sf"/>
</dbReference>
<dbReference type="Gene3D" id="3.30.43.10">
    <property type="entry name" value="Uridine Diphospho-n-acetylenolpyruvylglucosamine Reductase, domain 2"/>
    <property type="match status" value="1"/>
</dbReference>
<evidence type="ECO:0000256" key="1">
    <source>
        <dbReference type="ARBA" id="ARBA00022630"/>
    </source>
</evidence>
<evidence type="ECO:0000259" key="3">
    <source>
        <dbReference type="PROSITE" id="PS51387"/>
    </source>
</evidence>